<protein>
    <submittedName>
        <fullName evidence="5">Acyl-CoA thioesterase</fullName>
    </submittedName>
</protein>
<dbReference type="SUPFAM" id="SSF54637">
    <property type="entry name" value="Thioesterase/thiol ester dehydrase-isomerase"/>
    <property type="match status" value="1"/>
</dbReference>
<keyword evidence="6" id="KW-1185">Reference proteome</keyword>
<dbReference type="InterPro" id="IPR029069">
    <property type="entry name" value="HotDog_dom_sf"/>
</dbReference>
<dbReference type="GO" id="GO:0006637">
    <property type="term" value="P:acyl-CoA metabolic process"/>
    <property type="evidence" value="ECO:0007669"/>
    <property type="project" value="TreeGrafter"/>
</dbReference>
<dbReference type="Pfam" id="PF03061">
    <property type="entry name" value="4HBT"/>
    <property type="match status" value="1"/>
</dbReference>
<dbReference type="PROSITE" id="PS51770">
    <property type="entry name" value="HOTDOG_ACOT"/>
    <property type="match status" value="1"/>
</dbReference>
<keyword evidence="2 3" id="KW-0378">Hydrolase</keyword>
<gene>
    <name evidence="5" type="ORF">EF514_07275</name>
</gene>
<evidence type="ECO:0000313" key="6">
    <source>
        <dbReference type="Proteomes" id="UP000288812"/>
    </source>
</evidence>
<reference evidence="5 6" key="1">
    <citation type="submission" date="2018-11" db="EMBL/GenBank/DDBJ databases">
        <title>Genome sequencing and assembly of Anaerosphaera sp. nov., GS7-6-2.</title>
        <authorList>
            <person name="Rettenmaier R."/>
            <person name="Liebl W."/>
            <person name="Zverlov V."/>
        </authorList>
    </citation>
    <scope>NUCLEOTIDE SEQUENCE [LARGE SCALE GENOMIC DNA]</scope>
    <source>
        <strain evidence="5 6">GS7-6-2</strain>
    </source>
</reference>
<dbReference type="Gene3D" id="3.10.129.10">
    <property type="entry name" value="Hotdog Thioesterase"/>
    <property type="match status" value="1"/>
</dbReference>
<dbReference type="EMBL" id="RLIH01000009">
    <property type="protein sequence ID" value="RVU54555.1"/>
    <property type="molecule type" value="Genomic_DNA"/>
</dbReference>
<evidence type="ECO:0000256" key="2">
    <source>
        <dbReference type="ARBA" id="ARBA00022801"/>
    </source>
</evidence>
<name>A0A437S6C3_9FIRM</name>
<dbReference type="InterPro" id="IPR040170">
    <property type="entry name" value="Cytosol_ACT"/>
</dbReference>
<dbReference type="Proteomes" id="UP000288812">
    <property type="component" value="Unassembled WGS sequence"/>
</dbReference>
<evidence type="ECO:0000313" key="5">
    <source>
        <dbReference type="EMBL" id="RVU54555.1"/>
    </source>
</evidence>
<comment type="caution">
    <text evidence="5">The sequence shown here is derived from an EMBL/GenBank/DDBJ whole genome shotgun (WGS) entry which is preliminary data.</text>
</comment>
<dbReference type="GO" id="GO:0009062">
    <property type="term" value="P:fatty acid catabolic process"/>
    <property type="evidence" value="ECO:0007669"/>
    <property type="project" value="TreeGrafter"/>
</dbReference>
<organism evidence="5 6">
    <name type="scientific">Anaerosphaera multitolerans</name>
    <dbReference type="NCBI Taxonomy" id="2487351"/>
    <lineage>
        <taxon>Bacteria</taxon>
        <taxon>Bacillati</taxon>
        <taxon>Bacillota</taxon>
        <taxon>Tissierellia</taxon>
        <taxon>Tissierellales</taxon>
        <taxon>Peptoniphilaceae</taxon>
        <taxon>Anaerosphaera</taxon>
    </lineage>
</organism>
<dbReference type="PANTHER" id="PTHR11049">
    <property type="entry name" value="ACYL COENZYME A THIOESTER HYDROLASE"/>
    <property type="match status" value="1"/>
</dbReference>
<dbReference type="InterPro" id="IPR006683">
    <property type="entry name" value="Thioestr_dom"/>
</dbReference>
<dbReference type="PANTHER" id="PTHR11049:SF24">
    <property type="entry name" value="CYTOSOLIC ACYL COENZYME A THIOESTER HYDROLASE"/>
    <property type="match status" value="1"/>
</dbReference>
<dbReference type="CDD" id="cd03442">
    <property type="entry name" value="BFIT_BACH"/>
    <property type="match status" value="1"/>
</dbReference>
<accession>A0A437S6C3</accession>
<dbReference type="GO" id="GO:0005829">
    <property type="term" value="C:cytosol"/>
    <property type="evidence" value="ECO:0007669"/>
    <property type="project" value="TreeGrafter"/>
</dbReference>
<proteinExistence type="inferred from homology"/>
<dbReference type="InterPro" id="IPR033120">
    <property type="entry name" value="HOTDOG_ACOT"/>
</dbReference>
<feature type="domain" description="HotDog ACOT-type" evidence="4">
    <location>
        <begin position="1"/>
        <end position="102"/>
    </location>
</feature>
<dbReference type="OrthoDB" id="9791628at2"/>
<evidence type="ECO:0000256" key="1">
    <source>
        <dbReference type="ARBA" id="ARBA00010458"/>
    </source>
</evidence>
<sequence length="148" mass="17011">MPSDLNGKNDLYGGRLLDYADHLAGAVAIRHLRGSVTTASVDSFNFLKPFHLGELLFAEAYVSGVGNKSMEIFIKFYAEDVITNERFLGAHCFYTFVATNLKGKKIPQIIPETEEERRIMAGYEERRRQNLERVKRNKEYENFIQIDD</sequence>
<dbReference type="AlphaFoldDB" id="A0A437S6C3"/>
<dbReference type="GO" id="GO:0052816">
    <property type="term" value="F:long-chain fatty acyl-CoA hydrolase activity"/>
    <property type="evidence" value="ECO:0007669"/>
    <property type="project" value="TreeGrafter"/>
</dbReference>
<comment type="similarity">
    <text evidence="1">Belongs to the acyl coenzyme A hydrolase family.</text>
</comment>
<evidence type="ECO:0000259" key="4">
    <source>
        <dbReference type="PROSITE" id="PS51770"/>
    </source>
</evidence>
<evidence type="ECO:0000256" key="3">
    <source>
        <dbReference type="PROSITE-ProRule" id="PRU01106"/>
    </source>
</evidence>